<dbReference type="PANTHER" id="PTHR31157">
    <property type="entry name" value="SCP DOMAIN-CONTAINING PROTEIN"/>
    <property type="match status" value="1"/>
</dbReference>
<feature type="domain" description="SCP" evidence="1">
    <location>
        <begin position="62"/>
        <end position="180"/>
    </location>
</feature>
<evidence type="ECO:0000313" key="3">
    <source>
        <dbReference type="Proteomes" id="UP000316639"/>
    </source>
</evidence>
<dbReference type="SUPFAM" id="SSF55797">
    <property type="entry name" value="PR-1-like"/>
    <property type="match status" value="1"/>
</dbReference>
<keyword evidence="3" id="KW-1185">Reference proteome</keyword>
<dbReference type="InterPro" id="IPR014044">
    <property type="entry name" value="CAP_dom"/>
</dbReference>
<reference evidence="2 3" key="1">
    <citation type="submission" date="2019-07" db="EMBL/GenBank/DDBJ databases">
        <title>Lentzea xizangensis sp. nov., isolated from Qinghai-Tibetan Plateau Soils.</title>
        <authorList>
            <person name="Huang J."/>
        </authorList>
    </citation>
    <scope>NUCLEOTIDE SEQUENCE [LARGE SCALE GENOMIC DNA]</scope>
    <source>
        <strain evidence="2 3">FXJ1.1311</strain>
    </source>
</reference>
<gene>
    <name evidence="2" type="ORF">FKR81_27175</name>
</gene>
<proteinExistence type="predicted"/>
<comment type="caution">
    <text evidence="2">The sequence shown here is derived from an EMBL/GenBank/DDBJ whole genome shotgun (WGS) entry which is preliminary data.</text>
</comment>
<name>A0A563ENK6_9PSEU</name>
<dbReference type="CDD" id="cd05379">
    <property type="entry name" value="CAP_bacterial"/>
    <property type="match status" value="1"/>
</dbReference>
<dbReference type="PANTHER" id="PTHR31157:SF1">
    <property type="entry name" value="SCP DOMAIN-CONTAINING PROTEIN"/>
    <property type="match status" value="1"/>
</dbReference>
<dbReference type="EMBL" id="VOBR01000019">
    <property type="protein sequence ID" value="TWP48614.1"/>
    <property type="molecule type" value="Genomic_DNA"/>
</dbReference>
<dbReference type="Proteomes" id="UP000316639">
    <property type="component" value="Unassembled WGS sequence"/>
</dbReference>
<dbReference type="OrthoDB" id="8611574at2"/>
<evidence type="ECO:0000259" key="1">
    <source>
        <dbReference type="Pfam" id="PF00188"/>
    </source>
</evidence>
<organism evidence="2 3">
    <name type="scientific">Lentzea tibetensis</name>
    <dbReference type="NCBI Taxonomy" id="2591470"/>
    <lineage>
        <taxon>Bacteria</taxon>
        <taxon>Bacillati</taxon>
        <taxon>Actinomycetota</taxon>
        <taxon>Actinomycetes</taxon>
        <taxon>Pseudonocardiales</taxon>
        <taxon>Pseudonocardiaceae</taxon>
        <taxon>Lentzea</taxon>
    </lineage>
</organism>
<accession>A0A563ENK6</accession>
<sequence>MARDSFAERQSNWFQATVAAGLRHPWRHHMSRSTLAALVCTTLMLSTATTVAAADFRAEVVALTNAERAKAGCGPLTRHSALDSAAQGHAVDMGVHDYFSHTGRDGSSPWDRTARAGYPSRSGQGENIAAGQADPATVVRGWMSSTGHRKNMLNCRFKSIGVGYATSSTARYRHLWVQNFGTV</sequence>
<dbReference type="Pfam" id="PF00188">
    <property type="entry name" value="CAP"/>
    <property type="match status" value="1"/>
</dbReference>
<dbReference type="InterPro" id="IPR035940">
    <property type="entry name" value="CAP_sf"/>
</dbReference>
<evidence type="ECO:0000313" key="2">
    <source>
        <dbReference type="EMBL" id="TWP48614.1"/>
    </source>
</evidence>
<dbReference type="Gene3D" id="3.40.33.10">
    <property type="entry name" value="CAP"/>
    <property type="match status" value="1"/>
</dbReference>
<dbReference type="AlphaFoldDB" id="A0A563ENK6"/>
<protein>
    <submittedName>
        <fullName evidence="2">CAP domain-containing protein</fullName>
    </submittedName>
</protein>